<dbReference type="EMBL" id="JACHHG010000001">
    <property type="protein sequence ID" value="MBB6096939.1"/>
    <property type="molecule type" value="Genomic_DNA"/>
</dbReference>
<name>A0A841HXH0_9DEIO</name>
<reference evidence="1 2" key="1">
    <citation type="submission" date="2020-08" db="EMBL/GenBank/DDBJ databases">
        <title>Genomic Encyclopedia of Type Strains, Phase IV (KMG-IV): sequencing the most valuable type-strain genomes for metagenomic binning, comparative biology and taxonomic classification.</title>
        <authorList>
            <person name="Goeker M."/>
        </authorList>
    </citation>
    <scope>NUCLEOTIDE SEQUENCE [LARGE SCALE GENOMIC DNA]</scope>
    <source>
        <strain evidence="1 2">DSM 21458</strain>
    </source>
</reference>
<gene>
    <name evidence="1" type="ORF">HNR42_000351</name>
</gene>
<comment type="caution">
    <text evidence="1">The sequence shown here is derived from an EMBL/GenBank/DDBJ whole genome shotgun (WGS) entry which is preliminary data.</text>
</comment>
<protein>
    <submittedName>
        <fullName evidence="1">Uncharacterized protein</fullName>
    </submittedName>
</protein>
<dbReference type="AlphaFoldDB" id="A0A841HXH0"/>
<keyword evidence="2" id="KW-1185">Reference proteome</keyword>
<sequence>MSARDTAKALWRLRILGLEFDDIAQSLIQTRQPHPQNLEWTGERVRELLLEEFGELPAVLADRKQL</sequence>
<accession>A0A841HXH0</accession>
<dbReference type="Proteomes" id="UP000569951">
    <property type="component" value="Unassembled WGS sequence"/>
</dbReference>
<organism evidence="1 2">
    <name type="scientific">Deinobacterium chartae</name>
    <dbReference type="NCBI Taxonomy" id="521158"/>
    <lineage>
        <taxon>Bacteria</taxon>
        <taxon>Thermotogati</taxon>
        <taxon>Deinococcota</taxon>
        <taxon>Deinococci</taxon>
        <taxon>Deinococcales</taxon>
        <taxon>Deinococcaceae</taxon>
        <taxon>Deinobacterium</taxon>
    </lineage>
</organism>
<evidence type="ECO:0000313" key="2">
    <source>
        <dbReference type="Proteomes" id="UP000569951"/>
    </source>
</evidence>
<evidence type="ECO:0000313" key="1">
    <source>
        <dbReference type="EMBL" id="MBB6096939.1"/>
    </source>
</evidence>
<dbReference type="RefSeq" id="WP_183983857.1">
    <property type="nucleotide sequence ID" value="NZ_JACHHG010000001.1"/>
</dbReference>
<proteinExistence type="predicted"/>